<dbReference type="PANTHER" id="PTHR30399">
    <property type="entry name" value="UNCHARACTERIZED PROTEIN YGJP"/>
    <property type="match status" value="1"/>
</dbReference>
<dbReference type="InterPro" id="IPR053136">
    <property type="entry name" value="UTP_pyrophosphatase-like"/>
</dbReference>
<dbReference type="Proteomes" id="UP000288212">
    <property type="component" value="Unassembled WGS sequence"/>
</dbReference>
<dbReference type="CDD" id="cd07344">
    <property type="entry name" value="M48_yhfN_like"/>
    <property type="match status" value="1"/>
</dbReference>
<dbReference type="OrthoDB" id="9811177at2"/>
<proteinExistence type="predicted"/>
<reference evidence="2 3" key="1">
    <citation type="journal article" date="2011" name="Front. Microbiol.">
        <title>Genomic signatures of strain selection and enhancement in Bacillus atrophaeus var. globigii, a historical biowarfare simulant.</title>
        <authorList>
            <person name="Gibbons H.S."/>
            <person name="Broomall S.M."/>
            <person name="McNew L.A."/>
            <person name="Daligault H."/>
            <person name="Chapman C."/>
            <person name="Bruce D."/>
            <person name="Karavis M."/>
            <person name="Krepps M."/>
            <person name="McGregor P.A."/>
            <person name="Hong C."/>
            <person name="Park K.H."/>
            <person name="Akmal A."/>
            <person name="Feldman A."/>
            <person name="Lin J.S."/>
            <person name="Chang W.E."/>
            <person name="Higgs B.W."/>
            <person name="Demirev P."/>
            <person name="Lindquist J."/>
            <person name="Liem A."/>
            <person name="Fochler E."/>
            <person name="Read T.D."/>
            <person name="Tapia R."/>
            <person name="Johnson S."/>
            <person name="Bishop-Lilly K.A."/>
            <person name="Detter C."/>
            <person name="Han C."/>
            <person name="Sozhamannan S."/>
            <person name="Rosenzweig C.N."/>
            <person name="Skowronski E.W."/>
        </authorList>
    </citation>
    <scope>NUCLEOTIDE SEQUENCE [LARGE SCALE GENOMIC DNA]</scope>
    <source>
        <strain evidence="2 3">AK5</strain>
    </source>
</reference>
<sequence length="155" mass="18673">MLVSAPHRVATEQVLAFVAAKSDWIRGHVEQIKQQPDQGETLDWHKLEEQRAALQRYAEQRLPYWAERIGVEPLEVRIKKMHSRWGSCNIRSKRIWLSLMLADKPFELVDYVLVHELVHLHEANHSARFYRLMDRFLPNWQRFDKELNPNRRRRL</sequence>
<dbReference type="Gene3D" id="3.30.2010.10">
    <property type="entry name" value="Metalloproteases ('zincins'), catalytic domain"/>
    <property type="match status" value="1"/>
</dbReference>
<dbReference type="Pfam" id="PF01863">
    <property type="entry name" value="YgjP-like"/>
    <property type="match status" value="1"/>
</dbReference>
<protein>
    <recommendedName>
        <fullName evidence="1">YgjP-like metallopeptidase domain-containing protein</fullName>
    </recommendedName>
</protein>
<evidence type="ECO:0000313" key="3">
    <source>
        <dbReference type="Proteomes" id="UP000288212"/>
    </source>
</evidence>
<feature type="domain" description="YgjP-like metallopeptidase" evidence="1">
    <location>
        <begin position="51"/>
        <end position="148"/>
    </location>
</feature>
<dbReference type="AlphaFoldDB" id="A0A432VZK9"/>
<dbReference type="InterPro" id="IPR002725">
    <property type="entry name" value="YgjP-like_metallopeptidase"/>
</dbReference>
<evidence type="ECO:0000259" key="1">
    <source>
        <dbReference type="Pfam" id="PF01863"/>
    </source>
</evidence>
<comment type="caution">
    <text evidence="2">The sequence shown here is derived from an EMBL/GenBank/DDBJ whole genome shotgun (WGS) entry which is preliminary data.</text>
</comment>
<name>A0A432VZK9_9GAMM</name>
<gene>
    <name evidence="2" type="ORF">CWE06_02685</name>
</gene>
<dbReference type="EMBL" id="PIPI01000001">
    <property type="protein sequence ID" value="RUO22096.1"/>
    <property type="molecule type" value="Genomic_DNA"/>
</dbReference>
<dbReference type="PANTHER" id="PTHR30399:SF1">
    <property type="entry name" value="UTP PYROPHOSPHATASE"/>
    <property type="match status" value="1"/>
</dbReference>
<evidence type="ECO:0000313" key="2">
    <source>
        <dbReference type="EMBL" id="RUO22096.1"/>
    </source>
</evidence>
<accession>A0A432VZK9</accession>
<organism evidence="2 3">
    <name type="scientific">Aliidiomarina haloalkalitolerans</name>
    <dbReference type="NCBI Taxonomy" id="859059"/>
    <lineage>
        <taxon>Bacteria</taxon>
        <taxon>Pseudomonadati</taxon>
        <taxon>Pseudomonadota</taxon>
        <taxon>Gammaproteobacteria</taxon>
        <taxon>Alteromonadales</taxon>
        <taxon>Idiomarinaceae</taxon>
        <taxon>Aliidiomarina</taxon>
    </lineage>
</organism>
<keyword evidence="3" id="KW-1185">Reference proteome</keyword>